<evidence type="ECO:0000256" key="2">
    <source>
        <dbReference type="ARBA" id="ARBA00010593"/>
    </source>
</evidence>
<keyword evidence="9" id="KW-0406">Ion transport</keyword>
<feature type="transmembrane region" description="Helical" evidence="14">
    <location>
        <begin position="251"/>
        <end position="273"/>
    </location>
</feature>
<feature type="transmembrane region" description="Helical" evidence="14">
    <location>
        <begin position="139"/>
        <end position="160"/>
    </location>
</feature>
<feature type="compositionally biased region" description="Basic and acidic residues" evidence="13">
    <location>
        <begin position="455"/>
        <end position="475"/>
    </location>
</feature>
<dbReference type="EMBL" id="CACRXK020000459">
    <property type="protein sequence ID" value="CAB3982049.1"/>
    <property type="molecule type" value="Genomic_DNA"/>
</dbReference>
<dbReference type="InterPro" id="IPR004841">
    <property type="entry name" value="AA-permease/SLC12A_dom"/>
</dbReference>
<accession>A0A6S7G066</accession>
<evidence type="ECO:0000256" key="9">
    <source>
        <dbReference type="ARBA" id="ARBA00023065"/>
    </source>
</evidence>
<feature type="transmembrane region" description="Helical" evidence="14">
    <location>
        <begin position="167"/>
        <end position="187"/>
    </location>
</feature>
<feature type="transmembrane region" description="Helical" evidence="14">
    <location>
        <begin position="20"/>
        <end position="42"/>
    </location>
</feature>
<keyword evidence="10 14" id="KW-0472">Membrane</keyword>
<feature type="non-terminal residue" evidence="16">
    <location>
        <position position="1"/>
    </location>
</feature>
<keyword evidence="6" id="KW-0769">Symport</keyword>
<comment type="similarity">
    <text evidence="2">Belongs to the SLC12A transporter family.</text>
</comment>
<dbReference type="GO" id="GO:0015379">
    <property type="term" value="F:potassium:chloride symporter activity"/>
    <property type="evidence" value="ECO:0007669"/>
    <property type="project" value="TreeGrafter"/>
</dbReference>
<feature type="transmembrane region" description="Helical" evidence="14">
    <location>
        <begin position="54"/>
        <end position="79"/>
    </location>
</feature>
<gene>
    <name evidence="16" type="ORF">PACLA_8A077152</name>
</gene>
<dbReference type="Pfam" id="PF00324">
    <property type="entry name" value="AA_permease"/>
    <property type="match status" value="1"/>
</dbReference>
<keyword evidence="8 14" id="KW-1133">Transmembrane helix</keyword>
<feature type="transmembrane region" description="Helical" evidence="14">
    <location>
        <begin position="285"/>
        <end position="302"/>
    </location>
</feature>
<dbReference type="PANTHER" id="PTHR11827:SF6">
    <property type="entry name" value="SOLUTE CARRIER FAMILY 12 MEMBER 8"/>
    <property type="match status" value="1"/>
</dbReference>
<feature type="transmembrane region" description="Helical" evidence="14">
    <location>
        <begin position="370"/>
        <end position="391"/>
    </location>
</feature>
<evidence type="ECO:0000256" key="10">
    <source>
        <dbReference type="ARBA" id="ARBA00023136"/>
    </source>
</evidence>
<evidence type="ECO:0000256" key="7">
    <source>
        <dbReference type="ARBA" id="ARBA00022958"/>
    </source>
</evidence>
<evidence type="ECO:0000256" key="4">
    <source>
        <dbReference type="ARBA" id="ARBA00022538"/>
    </source>
</evidence>
<keyword evidence="17" id="KW-1185">Reference proteome</keyword>
<evidence type="ECO:0000256" key="3">
    <source>
        <dbReference type="ARBA" id="ARBA00022448"/>
    </source>
</evidence>
<keyword evidence="11" id="KW-0868">Chloride</keyword>
<feature type="transmembrane region" description="Helical" evidence="14">
    <location>
        <begin position="590"/>
        <end position="606"/>
    </location>
</feature>
<dbReference type="AlphaFoldDB" id="A0A6S7G066"/>
<evidence type="ECO:0000313" key="16">
    <source>
        <dbReference type="EMBL" id="CAB3982049.1"/>
    </source>
</evidence>
<dbReference type="PANTHER" id="PTHR11827">
    <property type="entry name" value="SOLUTE CARRIER FAMILY 12, CATION COTRANSPORTERS"/>
    <property type="match status" value="1"/>
</dbReference>
<keyword evidence="4" id="KW-0633">Potassium transport</keyword>
<dbReference type="GO" id="GO:0006884">
    <property type="term" value="P:cell volume homeostasis"/>
    <property type="evidence" value="ECO:0007669"/>
    <property type="project" value="TreeGrafter"/>
</dbReference>
<keyword evidence="3" id="KW-0813">Transport</keyword>
<comment type="subcellular location">
    <subcellularLocation>
        <location evidence="1">Membrane</location>
        <topology evidence="1">Multi-pass membrane protein</topology>
    </subcellularLocation>
</comment>
<evidence type="ECO:0000256" key="6">
    <source>
        <dbReference type="ARBA" id="ARBA00022847"/>
    </source>
</evidence>
<dbReference type="Proteomes" id="UP001152795">
    <property type="component" value="Unassembled WGS sequence"/>
</dbReference>
<keyword evidence="7" id="KW-0630">Potassium</keyword>
<protein>
    <recommendedName>
        <fullName evidence="12">Solute carrier family 12 member 8</fullName>
    </recommendedName>
</protein>
<evidence type="ECO:0000313" key="17">
    <source>
        <dbReference type="Proteomes" id="UP001152795"/>
    </source>
</evidence>
<dbReference type="FunFam" id="1.20.1740.10:FF:000030">
    <property type="entry name" value="solute carrier family 12 member 8"/>
    <property type="match status" value="1"/>
</dbReference>
<dbReference type="OrthoDB" id="2020542at2759"/>
<evidence type="ECO:0000256" key="14">
    <source>
        <dbReference type="SAM" id="Phobius"/>
    </source>
</evidence>
<keyword evidence="5 14" id="KW-0812">Transmembrane</keyword>
<proteinExistence type="inferred from homology"/>
<dbReference type="GO" id="GO:0055075">
    <property type="term" value="P:potassium ion homeostasis"/>
    <property type="evidence" value="ECO:0007669"/>
    <property type="project" value="TreeGrafter"/>
</dbReference>
<comment type="caution">
    <text evidence="16">The sequence shown here is derived from an EMBL/GenBank/DDBJ whole genome shotgun (WGS) entry which is preliminary data.</text>
</comment>
<dbReference type="GO" id="GO:0055064">
    <property type="term" value="P:chloride ion homeostasis"/>
    <property type="evidence" value="ECO:0007669"/>
    <property type="project" value="TreeGrafter"/>
</dbReference>
<feature type="transmembrane region" description="Helical" evidence="14">
    <location>
        <begin position="91"/>
        <end position="119"/>
    </location>
</feature>
<evidence type="ECO:0000256" key="8">
    <source>
        <dbReference type="ARBA" id="ARBA00022989"/>
    </source>
</evidence>
<feature type="transmembrane region" description="Helical" evidence="14">
    <location>
        <begin position="217"/>
        <end position="239"/>
    </location>
</feature>
<name>A0A6S7G066_PARCT</name>
<feature type="domain" description="Amino acid permease/ SLC12A" evidence="15">
    <location>
        <begin position="28"/>
        <end position="410"/>
    </location>
</feature>
<evidence type="ECO:0000256" key="5">
    <source>
        <dbReference type="ARBA" id="ARBA00022692"/>
    </source>
</evidence>
<evidence type="ECO:0000256" key="13">
    <source>
        <dbReference type="SAM" id="MobiDB-lite"/>
    </source>
</evidence>
<dbReference type="GO" id="GO:1990573">
    <property type="term" value="P:potassium ion import across plasma membrane"/>
    <property type="evidence" value="ECO:0007669"/>
    <property type="project" value="TreeGrafter"/>
</dbReference>
<reference evidence="16" key="1">
    <citation type="submission" date="2020-04" db="EMBL/GenBank/DDBJ databases">
        <authorList>
            <person name="Alioto T."/>
            <person name="Alioto T."/>
            <person name="Gomez Garrido J."/>
        </authorList>
    </citation>
    <scope>NUCLEOTIDE SEQUENCE</scope>
    <source>
        <strain evidence="16">A484AB</strain>
    </source>
</reference>
<evidence type="ECO:0000256" key="1">
    <source>
        <dbReference type="ARBA" id="ARBA00004141"/>
    </source>
</evidence>
<feature type="transmembrane region" description="Helical" evidence="14">
    <location>
        <begin position="345"/>
        <end position="364"/>
    </location>
</feature>
<evidence type="ECO:0000256" key="12">
    <source>
        <dbReference type="ARBA" id="ARBA00073711"/>
    </source>
</evidence>
<dbReference type="Gene3D" id="1.20.1740.10">
    <property type="entry name" value="Amino acid/polyamine transporter I"/>
    <property type="match status" value="1"/>
</dbReference>
<evidence type="ECO:0000259" key="15">
    <source>
        <dbReference type="Pfam" id="PF00324"/>
    </source>
</evidence>
<organism evidence="16 17">
    <name type="scientific">Paramuricea clavata</name>
    <name type="common">Red gorgonian</name>
    <name type="synonym">Violescent sea-whip</name>
    <dbReference type="NCBI Taxonomy" id="317549"/>
    <lineage>
        <taxon>Eukaryota</taxon>
        <taxon>Metazoa</taxon>
        <taxon>Cnidaria</taxon>
        <taxon>Anthozoa</taxon>
        <taxon>Octocorallia</taxon>
        <taxon>Malacalcyonacea</taxon>
        <taxon>Plexauridae</taxon>
        <taxon>Paramuricea</taxon>
    </lineage>
</organism>
<dbReference type="GO" id="GO:0016020">
    <property type="term" value="C:membrane"/>
    <property type="evidence" value="ECO:0007669"/>
    <property type="project" value="UniProtKB-SubCell"/>
</dbReference>
<evidence type="ECO:0000256" key="11">
    <source>
        <dbReference type="ARBA" id="ARBA00023214"/>
    </source>
</evidence>
<feature type="region of interest" description="Disordered" evidence="13">
    <location>
        <begin position="448"/>
        <end position="484"/>
    </location>
</feature>
<sequence>GDLEERKPWWKANFFVTEPVLFGTWDGVFTSCMLNIFGVVIFLRTGWTVGNAGIALSLFIVLLTLLISLIPVLSAIGIIDHIDHIESGGIYFVLTHILGARIGATVGILYCFGQAASISLFSSGFGESLAETTSWDNHWAARTIALIAALTILGIILAGVKWVVKLQLLLLAVLVISVLDFVVGTFAHTDLANGLTGYKEENMVKNINPKFSEGQSFFTVFGVFFSTATGIMAGINMSGDLKNPGENIPTGTLAALGVSGLLYMLFALLLGAVCTREALLSDYMIASKVALVGVLFLFGLYISSLSSCLGAQYAAPRIIQCIGRDSVIPLIKALGKGRGANQEPYAASIFVGLIAIILILIGNVNSLAPVVTMPFLMTYAAVNYAYFKLVMCMDLQKRRKLIEEGVLVDDTPKSPKNEETRLVSKAEMMDGLLAKDYGTGIENGQIVGGNTVPDVTEKSDVGEKENLDKDTKEDNVGVPVDNGGVTVDSIGVTVDNVGISMDNSEDDAGNNTSMIVDNRGNEDGGNQGDTNTDVDYCELDVGEETELYSKENEKEESKKKIDNLKPKPCYPKSHFTVEIEQKRWTVYSQLVNRWISLAGAFASVFMMFLIHWGYALANISAGLLIYIYIGQTNPGVMKGIAYDFNFARWVQSLWEKLRRRSPNQHRVVKMDTSIPYEITLFQVTEENPDFSNRERRHHSSVVKIISP</sequence>
<dbReference type="InterPro" id="IPR004842">
    <property type="entry name" value="SLC12A_fam"/>
</dbReference>